<keyword evidence="1" id="KW-0472">Membrane</keyword>
<evidence type="ECO:0000313" key="3">
    <source>
        <dbReference type="Proteomes" id="UP001348492"/>
    </source>
</evidence>
<evidence type="ECO:0000313" key="2">
    <source>
        <dbReference type="EMBL" id="WWD83779.1"/>
    </source>
</evidence>
<keyword evidence="1" id="KW-1133">Transmembrane helix</keyword>
<sequence>MRYEKYTSKTFILNMIIVFIACQLFDNYLYNSVYNSVLIKIIVIALIIWIVNILKKMLRN</sequence>
<dbReference type="EMBL" id="CP117523">
    <property type="protein sequence ID" value="WWD83779.1"/>
    <property type="molecule type" value="Genomic_DNA"/>
</dbReference>
<dbReference type="Proteomes" id="UP001348492">
    <property type="component" value="Chromosome"/>
</dbReference>
<organism evidence="2 3">
    <name type="scientific">Terrisporobacter glycolicus ATCC 14880 = DSM 1288</name>
    <dbReference type="NCBI Taxonomy" id="1121315"/>
    <lineage>
        <taxon>Bacteria</taxon>
        <taxon>Bacillati</taxon>
        <taxon>Bacillota</taxon>
        <taxon>Clostridia</taxon>
        <taxon>Peptostreptococcales</taxon>
        <taxon>Peptostreptococcaceae</taxon>
        <taxon>Terrisporobacter</taxon>
    </lineage>
</organism>
<dbReference type="PROSITE" id="PS51257">
    <property type="entry name" value="PROKAR_LIPOPROTEIN"/>
    <property type="match status" value="1"/>
</dbReference>
<keyword evidence="1" id="KW-0812">Transmembrane</keyword>
<reference evidence="2 3" key="1">
    <citation type="journal article" date="2023" name="PLoS ONE">
        <title>Genome-based metabolic and phylogenomic analysis of three Terrisporobacter species.</title>
        <authorList>
            <person name="Boer T."/>
            <person name="Bengelsdorf F.R."/>
            <person name="Bomeke M."/>
            <person name="Daniel R."/>
            <person name="Poehlein A."/>
        </authorList>
    </citation>
    <scope>NUCLEOTIDE SEQUENCE [LARGE SCALE GENOMIC DNA]</scope>
    <source>
        <strain evidence="2 3">DSM 1288</strain>
    </source>
</reference>
<evidence type="ECO:0008006" key="4">
    <source>
        <dbReference type="Google" id="ProtNLM"/>
    </source>
</evidence>
<gene>
    <name evidence="2" type="ORF">TEGL_21930</name>
</gene>
<proteinExistence type="predicted"/>
<feature type="transmembrane region" description="Helical" evidence="1">
    <location>
        <begin position="12"/>
        <end position="30"/>
    </location>
</feature>
<evidence type="ECO:0000256" key="1">
    <source>
        <dbReference type="SAM" id="Phobius"/>
    </source>
</evidence>
<accession>A0ABZ2EWB5</accession>
<name>A0ABZ2EWB5_9FIRM</name>
<protein>
    <recommendedName>
        <fullName evidence="4">Lipoprotein</fullName>
    </recommendedName>
</protein>
<feature type="transmembrane region" description="Helical" evidence="1">
    <location>
        <begin position="36"/>
        <end position="54"/>
    </location>
</feature>
<dbReference type="RefSeq" id="WP_018590752.1">
    <property type="nucleotide sequence ID" value="NZ_CP117523.1"/>
</dbReference>
<keyword evidence="3" id="KW-1185">Reference proteome</keyword>